<dbReference type="InterPro" id="IPR011006">
    <property type="entry name" value="CheY-like_superfamily"/>
</dbReference>
<dbReference type="InterPro" id="IPR001789">
    <property type="entry name" value="Sig_transdc_resp-reg_receiver"/>
</dbReference>
<dbReference type="Proteomes" id="UP001341840">
    <property type="component" value="Unassembled WGS sequence"/>
</dbReference>
<evidence type="ECO:0000313" key="4">
    <source>
        <dbReference type="Proteomes" id="UP001341840"/>
    </source>
</evidence>
<organism evidence="3 4">
    <name type="scientific">Stylosanthes scabra</name>
    <dbReference type="NCBI Taxonomy" id="79078"/>
    <lineage>
        <taxon>Eukaryota</taxon>
        <taxon>Viridiplantae</taxon>
        <taxon>Streptophyta</taxon>
        <taxon>Embryophyta</taxon>
        <taxon>Tracheophyta</taxon>
        <taxon>Spermatophyta</taxon>
        <taxon>Magnoliopsida</taxon>
        <taxon>eudicotyledons</taxon>
        <taxon>Gunneridae</taxon>
        <taxon>Pentapetalae</taxon>
        <taxon>rosids</taxon>
        <taxon>fabids</taxon>
        <taxon>Fabales</taxon>
        <taxon>Fabaceae</taxon>
        <taxon>Papilionoideae</taxon>
        <taxon>50 kb inversion clade</taxon>
        <taxon>dalbergioids sensu lato</taxon>
        <taxon>Dalbergieae</taxon>
        <taxon>Pterocarpus clade</taxon>
        <taxon>Stylosanthes</taxon>
    </lineage>
</organism>
<feature type="modified residue" description="4-aspartylphosphate" evidence="1">
    <location>
        <position position="57"/>
    </location>
</feature>
<dbReference type="PANTHER" id="PTHR43228:SF12">
    <property type="entry name" value="TWO-COMPONENT RESPONSE REGULATOR 24"/>
    <property type="match status" value="1"/>
</dbReference>
<evidence type="ECO:0000313" key="3">
    <source>
        <dbReference type="EMBL" id="MED6109984.1"/>
    </source>
</evidence>
<keyword evidence="4" id="KW-1185">Reference proteome</keyword>
<keyword evidence="1" id="KW-0597">Phosphoprotein</keyword>
<feature type="domain" description="Response regulatory" evidence="2">
    <location>
        <begin position="7"/>
        <end position="121"/>
    </location>
</feature>
<dbReference type="InterPro" id="IPR052048">
    <property type="entry name" value="ST_Response_Regulator"/>
</dbReference>
<reference evidence="3 4" key="1">
    <citation type="journal article" date="2023" name="Plants (Basel)">
        <title>Bridging the Gap: Combining Genomics and Transcriptomics Approaches to Understand Stylosanthes scabra, an Orphan Legume from the Brazilian Caatinga.</title>
        <authorList>
            <person name="Ferreira-Neto J.R.C."/>
            <person name="da Silva M.D."/>
            <person name="Binneck E."/>
            <person name="de Melo N.F."/>
            <person name="da Silva R.H."/>
            <person name="de Melo A.L.T.M."/>
            <person name="Pandolfi V."/>
            <person name="Bustamante F.O."/>
            <person name="Brasileiro-Vidal A.C."/>
            <person name="Benko-Iseppon A.M."/>
        </authorList>
    </citation>
    <scope>NUCLEOTIDE SEQUENCE [LARGE SCALE GENOMIC DNA]</scope>
    <source>
        <tissue evidence="3">Leaves</tissue>
    </source>
</reference>
<dbReference type="PROSITE" id="PS50110">
    <property type="entry name" value="RESPONSE_REGULATORY"/>
    <property type="match status" value="1"/>
</dbReference>
<protein>
    <recommendedName>
        <fullName evidence="2">Response regulatory domain-containing protein</fullName>
    </recommendedName>
</protein>
<dbReference type="SUPFAM" id="SSF52172">
    <property type="entry name" value="CheY-like"/>
    <property type="match status" value="1"/>
</dbReference>
<dbReference type="Pfam" id="PF00072">
    <property type="entry name" value="Response_reg"/>
    <property type="match status" value="1"/>
</dbReference>
<name>A0ABU6QFK9_9FABA</name>
<dbReference type="CDD" id="cd17546">
    <property type="entry name" value="REC_hyHK_CKI1_RcsC-like"/>
    <property type="match status" value="1"/>
</dbReference>
<evidence type="ECO:0000259" key="2">
    <source>
        <dbReference type="PROSITE" id="PS50110"/>
    </source>
</evidence>
<proteinExistence type="predicted"/>
<dbReference type="SMART" id="SM00448">
    <property type="entry name" value="REC"/>
    <property type="match status" value="1"/>
</dbReference>
<sequence>MDSHQLTALVVGDDRMLRIIHGKMLNSVGVKNQVVQNGKEAIHLHLSAQTFDLILIDMDMPIMNGIQAIKELRSLGICSIIVGVSARCMESHIQEFMEARLDDYFEKPLNIAKLTSFIHKI</sequence>
<accession>A0ABU6QFK9</accession>
<dbReference type="Gene3D" id="3.40.50.2300">
    <property type="match status" value="1"/>
</dbReference>
<dbReference type="PANTHER" id="PTHR43228">
    <property type="entry name" value="TWO-COMPONENT RESPONSE REGULATOR"/>
    <property type="match status" value="1"/>
</dbReference>
<evidence type="ECO:0000256" key="1">
    <source>
        <dbReference type="PROSITE-ProRule" id="PRU00169"/>
    </source>
</evidence>
<dbReference type="EMBL" id="JASCZI010000201">
    <property type="protein sequence ID" value="MED6109984.1"/>
    <property type="molecule type" value="Genomic_DNA"/>
</dbReference>
<gene>
    <name evidence="3" type="ORF">PIB30_038698</name>
</gene>
<comment type="caution">
    <text evidence="3">The sequence shown here is derived from an EMBL/GenBank/DDBJ whole genome shotgun (WGS) entry which is preliminary data.</text>
</comment>